<evidence type="ECO:0000313" key="3">
    <source>
        <dbReference type="Proteomes" id="UP000076727"/>
    </source>
</evidence>
<dbReference type="AlphaFoldDB" id="A0A165T1M6"/>
<dbReference type="EMBL" id="KV429039">
    <property type="protein sequence ID" value="KZT72798.1"/>
    <property type="molecule type" value="Genomic_DNA"/>
</dbReference>
<evidence type="ECO:0000313" key="2">
    <source>
        <dbReference type="EMBL" id="KZT72798.1"/>
    </source>
</evidence>
<dbReference type="Proteomes" id="UP000076727">
    <property type="component" value="Unassembled WGS sequence"/>
</dbReference>
<feature type="compositionally biased region" description="Basic residues" evidence="1">
    <location>
        <begin position="222"/>
        <end position="236"/>
    </location>
</feature>
<name>A0A165T1M6_9APHY</name>
<proteinExistence type="predicted"/>
<feature type="region of interest" description="Disordered" evidence="1">
    <location>
        <begin position="212"/>
        <end position="238"/>
    </location>
</feature>
<protein>
    <submittedName>
        <fullName evidence="2">Uncharacterized protein</fullName>
    </submittedName>
</protein>
<keyword evidence="3" id="KW-1185">Reference proteome</keyword>
<accession>A0A165T1M6</accession>
<dbReference type="STRING" id="1314783.A0A165T1M6"/>
<dbReference type="InterPro" id="IPR019188">
    <property type="entry name" value="SNAPC1"/>
</dbReference>
<reference evidence="2 3" key="1">
    <citation type="journal article" date="2016" name="Mol. Biol. Evol.">
        <title>Comparative Genomics of Early-Diverging Mushroom-Forming Fungi Provides Insights into the Origins of Lignocellulose Decay Capabilities.</title>
        <authorList>
            <person name="Nagy L.G."/>
            <person name="Riley R."/>
            <person name="Tritt A."/>
            <person name="Adam C."/>
            <person name="Daum C."/>
            <person name="Floudas D."/>
            <person name="Sun H."/>
            <person name="Yadav J.S."/>
            <person name="Pangilinan J."/>
            <person name="Larsson K.H."/>
            <person name="Matsuura K."/>
            <person name="Barry K."/>
            <person name="Labutti K."/>
            <person name="Kuo R."/>
            <person name="Ohm R.A."/>
            <person name="Bhattacharya S.S."/>
            <person name="Shirouzu T."/>
            <person name="Yoshinaga Y."/>
            <person name="Martin F.M."/>
            <person name="Grigoriev I.V."/>
            <person name="Hibbett D.S."/>
        </authorList>
    </citation>
    <scope>NUCLEOTIDE SEQUENCE [LARGE SCALE GENOMIC DNA]</scope>
    <source>
        <strain evidence="2 3">L-15889</strain>
    </source>
</reference>
<dbReference type="OrthoDB" id="3253083at2759"/>
<dbReference type="Pfam" id="PF09808">
    <property type="entry name" value="SNAPC1"/>
    <property type="match status" value="1"/>
</dbReference>
<evidence type="ECO:0000256" key="1">
    <source>
        <dbReference type="SAM" id="MobiDB-lite"/>
    </source>
</evidence>
<gene>
    <name evidence="2" type="ORF">DAEQUDRAFT_762610</name>
</gene>
<sequence length="400" mass="43869">MSTAAGPSANRGDITLQPSYFTSSLYVEPLCEDIANLVNLFAQQYVETWPPTQPFALFKRLWSEQGWRWLHFKVLDARARETFVNVTERLFVERLTDGVPLMARVVALFALYTFHLTQPTAQNLPIHSVGHIAVPLDIYHALRLLPSSLATPELLPLQPYVAYVLKTLEVSKSFHILPQAELRPYKPSTLPREVFVTEEQESVILAALSGSATTSGANGGALKKKGRPSRRDKQKKAKDALGALEKYLEKNTTVLAPEPMPMSESVPSVAADHAQTTHRMVVHPPSATREQYRSHKVEALGMLNPYGVDSIMAVQEPTRSVNAGREALQRANEAVLARLKMIDEMAAEQGLEVGGEGGEKTGLARIERAVQQVLSSGDTAVSTGILGLLEGAGLDPSWEM</sequence>
<organism evidence="2 3">
    <name type="scientific">Daedalea quercina L-15889</name>
    <dbReference type="NCBI Taxonomy" id="1314783"/>
    <lineage>
        <taxon>Eukaryota</taxon>
        <taxon>Fungi</taxon>
        <taxon>Dikarya</taxon>
        <taxon>Basidiomycota</taxon>
        <taxon>Agaricomycotina</taxon>
        <taxon>Agaricomycetes</taxon>
        <taxon>Polyporales</taxon>
        <taxon>Fomitopsis</taxon>
    </lineage>
</organism>